<keyword evidence="10" id="KW-1185">Reference proteome</keyword>
<comment type="similarity">
    <text evidence="2">Belongs to the CLV3/ESR signal peptide family.</text>
</comment>
<dbReference type="AlphaFoldDB" id="J3M8V1"/>
<evidence type="ECO:0000256" key="4">
    <source>
        <dbReference type="ARBA" id="ARBA00022729"/>
    </source>
</evidence>
<feature type="compositionally biased region" description="Basic and acidic residues" evidence="7">
    <location>
        <begin position="31"/>
        <end position="41"/>
    </location>
</feature>
<proteinExistence type="inferred from homology"/>
<reference evidence="9" key="2">
    <citation type="submission" date="2013-04" db="UniProtKB">
        <authorList>
            <consortium name="EnsemblPlants"/>
        </authorList>
    </citation>
    <scope>IDENTIFICATION</scope>
</reference>
<dbReference type="Proteomes" id="UP000006038">
    <property type="component" value="Chromosome 5"/>
</dbReference>
<evidence type="ECO:0000256" key="6">
    <source>
        <dbReference type="ARBA" id="ARBA00023278"/>
    </source>
</evidence>
<name>J3M8V1_ORYBR</name>
<reference evidence="9" key="1">
    <citation type="journal article" date="2013" name="Nat. Commun.">
        <title>Whole-genome sequencing of Oryza brachyantha reveals mechanisms underlying Oryza genome evolution.</title>
        <authorList>
            <person name="Chen J."/>
            <person name="Huang Q."/>
            <person name="Gao D."/>
            <person name="Wang J."/>
            <person name="Lang Y."/>
            <person name="Liu T."/>
            <person name="Li B."/>
            <person name="Bai Z."/>
            <person name="Luis Goicoechea J."/>
            <person name="Liang C."/>
            <person name="Chen C."/>
            <person name="Zhang W."/>
            <person name="Sun S."/>
            <person name="Liao Y."/>
            <person name="Zhang X."/>
            <person name="Yang L."/>
            <person name="Song C."/>
            <person name="Wang M."/>
            <person name="Shi J."/>
            <person name="Liu G."/>
            <person name="Liu J."/>
            <person name="Zhou H."/>
            <person name="Zhou W."/>
            <person name="Yu Q."/>
            <person name="An N."/>
            <person name="Chen Y."/>
            <person name="Cai Q."/>
            <person name="Wang B."/>
            <person name="Liu B."/>
            <person name="Min J."/>
            <person name="Huang Y."/>
            <person name="Wu H."/>
            <person name="Li Z."/>
            <person name="Zhang Y."/>
            <person name="Yin Y."/>
            <person name="Song W."/>
            <person name="Jiang J."/>
            <person name="Jackson S.A."/>
            <person name="Wing R.A."/>
            <person name="Wang J."/>
            <person name="Chen M."/>
        </authorList>
    </citation>
    <scope>NUCLEOTIDE SEQUENCE [LARGE SCALE GENOMIC DNA]</scope>
    <source>
        <strain evidence="9">cv. IRGC 101232</strain>
    </source>
</reference>
<dbReference type="HOGENOM" id="CLU_2577800_0_0_1"/>
<comment type="subcellular location">
    <subcellularLocation>
        <location evidence="1">Secreted</location>
    </subcellularLocation>
</comment>
<feature type="chain" id="PRO_5003774487" evidence="8">
    <location>
        <begin position="29"/>
        <end position="98"/>
    </location>
</feature>
<accession>J3M8V1</accession>
<evidence type="ECO:0000256" key="2">
    <source>
        <dbReference type="ARBA" id="ARBA00005416"/>
    </source>
</evidence>
<keyword evidence="3" id="KW-0964">Secreted</keyword>
<dbReference type="GO" id="GO:0005576">
    <property type="term" value="C:extracellular region"/>
    <property type="evidence" value="ECO:0007669"/>
    <property type="project" value="UniProtKB-SubCell"/>
</dbReference>
<evidence type="ECO:0000256" key="7">
    <source>
        <dbReference type="SAM" id="MobiDB-lite"/>
    </source>
</evidence>
<dbReference type="PANTHER" id="PTHR33869">
    <property type="entry name" value="CLAVATA3/ESR (CLE)-RELATED PROTEIN 3"/>
    <property type="match status" value="1"/>
</dbReference>
<dbReference type="GO" id="GO:0033612">
    <property type="term" value="F:receptor serine/threonine kinase binding"/>
    <property type="evidence" value="ECO:0007669"/>
    <property type="project" value="TreeGrafter"/>
</dbReference>
<dbReference type="EnsemblPlants" id="OB05G30250.1">
    <property type="protein sequence ID" value="OB05G30250.1"/>
    <property type="gene ID" value="OB05G30250"/>
</dbReference>
<dbReference type="Gramene" id="OB05G30250.1">
    <property type="protein sequence ID" value="OB05G30250.1"/>
    <property type="gene ID" value="OB05G30250"/>
</dbReference>
<keyword evidence="5" id="KW-0325">Glycoprotein</keyword>
<evidence type="ECO:0000256" key="1">
    <source>
        <dbReference type="ARBA" id="ARBA00004613"/>
    </source>
</evidence>
<feature type="signal peptide" evidence="8">
    <location>
        <begin position="1"/>
        <end position="28"/>
    </location>
</feature>
<protein>
    <submittedName>
        <fullName evidence="9">Uncharacterized protein</fullName>
    </submittedName>
</protein>
<keyword evidence="4 8" id="KW-0732">Signal</keyword>
<evidence type="ECO:0000313" key="10">
    <source>
        <dbReference type="Proteomes" id="UP000006038"/>
    </source>
</evidence>
<feature type="region of interest" description="Disordered" evidence="7">
    <location>
        <begin position="29"/>
        <end position="98"/>
    </location>
</feature>
<evidence type="ECO:0000256" key="5">
    <source>
        <dbReference type="ARBA" id="ARBA00023180"/>
    </source>
</evidence>
<organism evidence="9">
    <name type="scientific">Oryza brachyantha</name>
    <name type="common">malo sina</name>
    <dbReference type="NCBI Taxonomy" id="4533"/>
    <lineage>
        <taxon>Eukaryota</taxon>
        <taxon>Viridiplantae</taxon>
        <taxon>Streptophyta</taxon>
        <taxon>Embryophyta</taxon>
        <taxon>Tracheophyta</taxon>
        <taxon>Spermatophyta</taxon>
        <taxon>Magnoliopsida</taxon>
        <taxon>Liliopsida</taxon>
        <taxon>Poales</taxon>
        <taxon>Poaceae</taxon>
        <taxon>BOP clade</taxon>
        <taxon>Oryzoideae</taxon>
        <taxon>Oryzeae</taxon>
        <taxon>Oryzinae</taxon>
        <taxon>Oryza</taxon>
    </lineage>
</organism>
<evidence type="ECO:0000256" key="8">
    <source>
        <dbReference type="SAM" id="SignalP"/>
    </source>
</evidence>
<evidence type="ECO:0000313" key="9">
    <source>
        <dbReference type="EnsemblPlants" id="OB05G30250.1"/>
    </source>
</evidence>
<evidence type="ECO:0000256" key="3">
    <source>
        <dbReference type="ARBA" id="ARBA00022525"/>
    </source>
</evidence>
<dbReference type="eggNOG" id="ENOG502R4YI">
    <property type="taxonomic scope" value="Eukaryota"/>
</dbReference>
<dbReference type="InterPro" id="IPR039616">
    <property type="entry name" value="CLE1-4"/>
</dbReference>
<dbReference type="OMA" id="KAFCCAV"/>
<sequence>MRRAGKKAFCCAVLLICAAAAVQRAVSARPLLREGRDDGQGRRFVPTAVVSGDDGNGGGDGEGSQRLGGGVAAGDQTSSPAPYDEKRLSPGGPDPQHH</sequence>
<feature type="compositionally biased region" description="Gly residues" evidence="7">
    <location>
        <begin position="54"/>
        <end position="72"/>
    </location>
</feature>
<dbReference type="PANTHER" id="PTHR33869:SF5">
    <property type="entry name" value="CLAVATA3_ESR (CLE)-RELATED PROTEIN 4"/>
    <property type="match status" value="1"/>
</dbReference>
<keyword evidence="6" id="KW-0379">Hydroxylation</keyword>